<dbReference type="Pfam" id="PF01966">
    <property type="entry name" value="HD"/>
    <property type="match status" value="1"/>
</dbReference>
<proteinExistence type="predicted"/>
<dbReference type="PANTHER" id="PTHR35795:SF1">
    <property type="entry name" value="BIS(5'-NUCLEOSYL)-TETRAPHOSPHATASE, SYMMETRICAL"/>
    <property type="match status" value="1"/>
</dbReference>
<dbReference type="Gene3D" id="1.10.3210.10">
    <property type="entry name" value="Hypothetical protein af1432"/>
    <property type="match status" value="1"/>
</dbReference>
<dbReference type="NCBIfam" id="TIGR00488">
    <property type="entry name" value="bis(5'-nucleosyl)-tetraphosphatase (symmetrical) YqeK"/>
    <property type="match status" value="1"/>
</dbReference>
<organism evidence="8 9">
    <name type="scientific">Diplocloster agilis</name>
    <dbReference type="NCBI Taxonomy" id="2850323"/>
    <lineage>
        <taxon>Bacteria</taxon>
        <taxon>Bacillati</taxon>
        <taxon>Bacillota</taxon>
        <taxon>Clostridia</taxon>
        <taxon>Lachnospirales</taxon>
        <taxon>Lachnospiraceae</taxon>
        <taxon>Diplocloster</taxon>
    </lineage>
</organism>
<evidence type="ECO:0000256" key="6">
    <source>
        <dbReference type="ARBA" id="ARBA00049417"/>
    </source>
</evidence>
<dbReference type="AlphaFoldDB" id="A0A949JXX1"/>
<keyword evidence="4 8" id="KW-0378">Hydrolase</keyword>
<evidence type="ECO:0000256" key="5">
    <source>
        <dbReference type="ARBA" id="ARBA00023004"/>
    </source>
</evidence>
<keyword evidence="3" id="KW-0547">Nucleotide-binding</keyword>
<dbReference type="Proteomes" id="UP000712157">
    <property type="component" value="Unassembled WGS sequence"/>
</dbReference>
<dbReference type="InterPro" id="IPR006675">
    <property type="entry name" value="HDIG_dom"/>
</dbReference>
<dbReference type="GO" id="GO:0008803">
    <property type="term" value="F:bis(5'-nucleosyl)-tetraphosphatase (symmetrical) activity"/>
    <property type="evidence" value="ECO:0007669"/>
    <property type="project" value="UniProtKB-EC"/>
</dbReference>
<dbReference type="PANTHER" id="PTHR35795">
    <property type="entry name" value="SLR1885 PROTEIN"/>
    <property type="match status" value="1"/>
</dbReference>
<keyword evidence="2" id="KW-0479">Metal-binding</keyword>
<gene>
    <name evidence="8" type="primary">yqeK</name>
    <name evidence="8" type="ORF">KTH89_01730</name>
</gene>
<evidence type="ECO:0000256" key="2">
    <source>
        <dbReference type="ARBA" id="ARBA00022723"/>
    </source>
</evidence>
<dbReference type="SMART" id="SM00471">
    <property type="entry name" value="HDc"/>
    <property type="match status" value="1"/>
</dbReference>
<dbReference type="InterPro" id="IPR003607">
    <property type="entry name" value="HD/PDEase_dom"/>
</dbReference>
<dbReference type="NCBIfam" id="TIGR00277">
    <property type="entry name" value="HDIG"/>
    <property type="match status" value="1"/>
</dbReference>
<evidence type="ECO:0000259" key="7">
    <source>
        <dbReference type="PROSITE" id="PS51831"/>
    </source>
</evidence>
<dbReference type="EMBL" id="JAHQCW010000002">
    <property type="protein sequence ID" value="MBU9735235.1"/>
    <property type="molecule type" value="Genomic_DNA"/>
</dbReference>
<dbReference type="EC" id="3.6.1.41" evidence="1"/>
<dbReference type="InterPro" id="IPR006674">
    <property type="entry name" value="HD_domain"/>
</dbReference>
<feature type="domain" description="HD" evidence="7">
    <location>
        <begin position="21"/>
        <end position="136"/>
    </location>
</feature>
<sequence length="217" mass="25361">MKDYDIKKYTKRLRKVLDDDRFEHTLGVSYTCAALAMRYEYDIKKAQVAGLLHDCAKCIPDEKKLQLCIKHNIQMTDVERKTPFLLHAKVGAFLAMNQYKIKDKEIIQAIINHTTGKPNMSMLDKIVYIADYIEPQRYKAANLSVVRKMAFEDINLALFQILKDTLKYLTESGGDIDPMTQKAYEYYKEEFEHSSDDVINYIKKQQEENEMNDLLPN</sequence>
<dbReference type="PROSITE" id="PS51831">
    <property type="entry name" value="HD"/>
    <property type="match status" value="1"/>
</dbReference>
<dbReference type="GO" id="GO:0000166">
    <property type="term" value="F:nucleotide binding"/>
    <property type="evidence" value="ECO:0007669"/>
    <property type="project" value="UniProtKB-KW"/>
</dbReference>
<evidence type="ECO:0000256" key="3">
    <source>
        <dbReference type="ARBA" id="ARBA00022741"/>
    </source>
</evidence>
<dbReference type="CDD" id="cd00077">
    <property type="entry name" value="HDc"/>
    <property type="match status" value="1"/>
</dbReference>
<dbReference type="SUPFAM" id="SSF109604">
    <property type="entry name" value="HD-domain/PDEase-like"/>
    <property type="match status" value="1"/>
</dbReference>
<evidence type="ECO:0000256" key="4">
    <source>
        <dbReference type="ARBA" id="ARBA00022801"/>
    </source>
</evidence>
<keyword evidence="5" id="KW-0408">Iron</keyword>
<dbReference type="RefSeq" id="WP_158344219.1">
    <property type="nucleotide sequence ID" value="NZ_JAHQCW010000002.1"/>
</dbReference>
<dbReference type="InterPro" id="IPR005249">
    <property type="entry name" value="YqeK"/>
</dbReference>
<keyword evidence="9" id="KW-1185">Reference proteome</keyword>
<comment type="catalytic activity">
    <reaction evidence="6">
        <text>P(1),P(4)-bis(5'-adenosyl) tetraphosphate + H2O = 2 ADP + 2 H(+)</text>
        <dbReference type="Rhea" id="RHEA:24252"/>
        <dbReference type="ChEBI" id="CHEBI:15377"/>
        <dbReference type="ChEBI" id="CHEBI:15378"/>
        <dbReference type="ChEBI" id="CHEBI:58141"/>
        <dbReference type="ChEBI" id="CHEBI:456216"/>
        <dbReference type="EC" id="3.6.1.41"/>
    </reaction>
</comment>
<dbReference type="GO" id="GO:0046872">
    <property type="term" value="F:metal ion binding"/>
    <property type="evidence" value="ECO:0007669"/>
    <property type="project" value="UniProtKB-KW"/>
</dbReference>
<evidence type="ECO:0000313" key="9">
    <source>
        <dbReference type="Proteomes" id="UP000712157"/>
    </source>
</evidence>
<accession>A0A949JXX1</accession>
<evidence type="ECO:0000256" key="1">
    <source>
        <dbReference type="ARBA" id="ARBA00012506"/>
    </source>
</evidence>
<protein>
    <recommendedName>
        <fullName evidence="1">bis(5'-nucleosyl)-tetraphosphatase (symmetrical)</fullName>
        <ecNumber evidence="1">3.6.1.41</ecNumber>
    </recommendedName>
</protein>
<comment type="caution">
    <text evidence="8">The sequence shown here is derived from an EMBL/GenBank/DDBJ whole genome shotgun (WGS) entry which is preliminary data.</text>
</comment>
<name>A0A949JXX1_9FIRM</name>
<dbReference type="InterPro" id="IPR051094">
    <property type="entry name" value="Diverse_Catalytic_Enzymes"/>
</dbReference>
<evidence type="ECO:0000313" key="8">
    <source>
        <dbReference type="EMBL" id="MBU9735235.1"/>
    </source>
</evidence>
<reference evidence="8" key="1">
    <citation type="submission" date="2021-06" db="EMBL/GenBank/DDBJ databases">
        <title>Description of novel taxa of the family Lachnospiraceae.</title>
        <authorList>
            <person name="Chaplin A.V."/>
            <person name="Sokolova S.R."/>
            <person name="Pikina A.P."/>
            <person name="Korzhanova M."/>
            <person name="Belova V."/>
            <person name="Korostin D."/>
            <person name="Efimov B.A."/>
        </authorList>
    </citation>
    <scope>NUCLEOTIDE SEQUENCE</scope>
    <source>
        <strain evidence="8">ASD5720</strain>
    </source>
</reference>